<accession>A0AAV3V4P9</accession>
<evidence type="ECO:0000313" key="2">
    <source>
        <dbReference type="EMBL" id="GAC11794.1"/>
    </source>
</evidence>
<keyword evidence="1" id="KW-0812">Transmembrane</keyword>
<evidence type="ECO:0000256" key="1">
    <source>
        <dbReference type="SAM" id="Phobius"/>
    </source>
</evidence>
<dbReference type="EMBL" id="BAEM01000050">
    <property type="protein sequence ID" value="GAC11794.1"/>
    <property type="molecule type" value="Genomic_DNA"/>
</dbReference>
<dbReference type="Proteomes" id="UP000006320">
    <property type="component" value="Unassembled WGS sequence"/>
</dbReference>
<organism evidence="2 3">
    <name type="scientific">Paraglaciecola chathamensis S18K6</name>
    <dbReference type="NCBI Taxonomy" id="1127672"/>
    <lineage>
        <taxon>Bacteria</taxon>
        <taxon>Pseudomonadati</taxon>
        <taxon>Pseudomonadota</taxon>
        <taxon>Gammaproteobacteria</taxon>
        <taxon>Alteromonadales</taxon>
        <taxon>Alteromonadaceae</taxon>
        <taxon>Paraglaciecola</taxon>
    </lineage>
</organism>
<reference evidence="2 3" key="1">
    <citation type="journal article" date="2017" name="Antonie Van Leeuwenhoek">
        <title>Rhizobium rhizosphaerae sp. nov., a novel species isolated from rice rhizosphere.</title>
        <authorList>
            <person name="Zhao J.J."/>
            <person name="Zhang J."/>
            <person name="Zhang R.J."/>
            <person name="Zhang C.W."/>
            <person name="Yin H.Q."/>
            <person name="Zhang X.X."/>
        </authorList>
    </citation>
    <scope>NUCLEOTIDE SEQUENCE [LARGE SCALE GENOMIC DNA]</scope>
    <source>
        <strain evidence="2 3">S18K6</strain>
    </source>
</reference>
<feature type="transmembrane region" description="Helical" evidence="1">
    <location>
        <begin position="21"/>
        <end position="41"/>
    </location>
</feature>
<comment type="caution">
    <text evidence="2">The sequence shown here is derived from an EMBL/GenBank/DDBJ whole genome shotgun (WGS) entry which is preliminary data.</text>
</comment>
<name>A0AAV3V4P9_9ALTE</name>
<keyword evidence="1" id="KW-1133">Transmembrane helix</keyword>
<proteinExistence type="predicted"/>
<protein>
    <submittedName>
        <fullName evidence="2">Uncharacterized protein</fullName>
    </submittedName>
</protein>
<dbReference type="AlphaFoldDB" id="A0AAV3V4P9"/>
<keyword evidence="1" id="KW-0472">Membrane</keyword>
<evidence type="ECO:0000313" key="3">
    <source>
        <dbReference type="Proteomes" id="UP000006320"/>
    </source>
</evidence>
<sequence length="45" mass="5574">MLCPIKSQNKQYLAKHRLFSSIIVIDYNNYFYLTIDIIYIFRYLH</sequence>
<gene>
    <name evidence="2" type="ORF">GCHA_3864</name>
</gene>